<feature type="domain" description="Cadherin-like" evidence="6">
    <location>
        <begin position="959"/>
        <end position="1049"/>
    </location>
</feature>
<organism evidence="7 8">
    <name type="scientific">Magnetospirillum aberrantis SpK</name>
    <dbReference type="NCBI Taxonomy" id="908842"/>
    <lineage>
        <taxon>Bacteria</taxon>
        <taxon>Pseudomonadati</taxon>
        <taxon>Pseudomonadota</taxon>
        <taxon>Alphaproteobacteria</taxon>
        <taxon>Rhodospirillales</taxon>
        <taxon>Rhodospirillaceae</taxon>
        <taxon>Magnetospirillum</taxon>
    </lineage>
</organism>
<evidence type="ECO:0000259" key="5">
    <source>
        <dbReference type="Pfam" id="PF17803"/>
    </source>
</evidence>
<dbReference type="PANTHER" id="PTHR38340:SF1">
    <property type="entry name" value="S-LAYER PROTEIN"/>
    <property type="match status" value="1"/>
</dbReference>
<feature type="domain" description="Cadherin-like" evidence="6">
    <location>
        <begin position="862"/>
        <end position="955"/>
    </location>
</feature>
<name>A0A7C9UU52_9PROT</name>
<evidence type="ECO:0000259" key="4">
    <source>
        <dbReference type="Pfam" id="PF06594"/>
    </source>
</evidence>
<dbReference type="InterPro" id="IPR050557">
    <property type="entry name" value="RTX_toxin/Mannuronan_C5-epim"/>
</dbReference>
<feature type="domain" description="Cadherin-like" evidence="6">
    <location>
        <begin position="55"/>
        <end position="147"/>
    </location>
</feature>
<feature type="domain" description="Cadherin-like" evidence="6">
    <location>
        <begin position="2057"/>
        <end position="2150"/>
    </location>
</feature>
<keyword evidence="2" id="KW-0964">Secreted</keyword>
<feature type="domain" description="RapA2 cadherin-like" evidence="5">
    <location>
        <begin position="1130"/>
        <end position="1190"/>
    </location>
</feature>
<feature type="non-terminal residue" evidence="7">
    <location>
        <position position="1"/>
    </location>
</feature>
<dbReference type="NCBIfam" id="NF012211">
    <property type="entry name" value="tand_rpt_95"/>
    <property type="match status" value="12"/>
</dbReference>
<dbReference type="InterPro" id="IPR040853">
    <property type="entry name" value="RapA2_cadherin-like"/>
</dbReference>
<comment type="subcellular location">
    <subcellularLocation>
        <location evidence="1">Secreted</location>
    </subcellularLocation>
</comment>
<reference evidence="7 8" key="1">
    <citation type="submission" date="2020-02" db="EMBL/GenBank/DDBJ databases">
        <authorList>
            <person name="Dziuba M."/>
            <person name="Kuznetsov B."/>
            <person name="Mardanov A."/>
            <person name="Ravin N."/>
            <person name="Grouzdev D."/>
        </authorList>
    </citation>
    <scope>NUCLEOTIDE SEQUENCE [LARGE SCALE GENOMIC DNA]</scope>
    <source>
        <strain evidence="7 8">SpK</strain>
    </source>
</reference>
<dbReference type="PRINTS" id="PR00313">
    <property type="entry name" value="CABNDNGRPT"/>
</dbReference>
<evidence type="ECO:0000256" key="2">
    <source>
        <dbReference type="ARBA" id="ARBA00022525"/>
    </source>
</evidence>
<dbReference type="InterPro" id="IPR018511">
    <property type="entry name" value="Hemolysin-typ_Ca-bd_CS"/>
</dbReference>
<dbReference type="InterPro" id="IPR011049">
    <property type="entry name" value="Serralysin-like_metalloprot_C"/>
</dbReference>
<dbReference type="Pfam" id="PF17803">
    <property type="entry name" value="Cadherin_4"/>
    <property type="match status" value="1"/>
</dbReference>
<dbReference type="InterPro" id="IPR001343">
    <property type="entry name" value="Hemolysn_Ca-bd"/>
</dbReference>
<feature type="domain" description="Cadherin-like" evidence="6">
    <location>
        <begin position="1962"/>
        <end position="2054"/>
    </location>
</feature>
<dbReference type="Proteomes" id="UP000480684">
    <property type="component" value="Unassembled WGS sequence"/>
</dbReference>
<comment type="caution">
    <text evidence="7">The sequence shown here is derived from an EMBL/GenBank/DDBJ whole genome shotgun (WGS) entry which is preliminary data.</text>
</comment>
<dbReference type="Gene3D" id="2.60.40.3440">
    <property type="match status" value="6"/>
</dbReference>
<dbReference type="InterPro" id="IPR010566">
    <property type="entry name" value="Haemolys_ca-bd"/>
</dbReference>
<evidence type="ECO:0000313" key="8">
    <source>
        <dbReference type="Proteomes" id="UP000480684"/>
    </source>
</evidence>
<dbReference type="EMBL" id="JAAIYP010000006">
    <property type="protein sequence ID" value="NFV78770.1"/>
    <property type="molecule type" value="Genomic_DNA"/>
</dbReference>
<evidence type="ECO:0000256" key="3">
    <source>
        <dbReference type="SAM" id="MobiDB-lite"/>
    </source>
</evidence>
<dbReference type="SUPFAM" id="SSF51120">
    <property type="entry name" value="beta-Roll"/>
    <property type="match status" value="3"/>
</dbReference>
<dbReference type="PROSITE" id="PS00330">
    <property type="entry name" value="HEMOLYSIN_CALCIUM"/>
    <property type="match status" value="6"/>
</dbReference>
<dbReference type="Gene3D" id="2.150.10.10">
    <property type="entry name" value="Serralysin-like metalloprotease, C-terminal"/>
    <property type="match status" value="3"/>
</dbReference>
<dbReference type="PANTHER" id="PTHR38340">
    <property type="entry name" value="S-LAYER PROTEIN"/>
    <property type="match status" value="1"/>
</dbReference>
<evidence type="ECO:0000313" key="7">
    <source>
        <dbReference type="EMBL" id="NFV78770.1"/>
    </source>
</evidence>
<dbReference type="InterPro" id="IPR041690">
    <property type="entry name" value="Cadherin_5"/>
</dbReference>
<keyword evidence="8" id="KW-1185">Reference proteome</keyword>
<feature type="domain" description="Cadherin-like" evidence="6">
    <location>
        <begin position="2250"/>
        <end position="2341"/>
    </location>
</feature>
<accession>A0A7C9UU52</accession>
<protein>
    <submittedName>
        <fullName evidence="7">Tandem-95 repeat protein</fullName>
    </submittedName>
</protein>
<feature type="domain" description="Cadherin-like" evidence="6">
    <location>
        <begin position="768"/>
        <end position="859"/>
    </location>
</feature>
<dbReference type="Gene3D" id="2.60.40.2810">
    <property type="match status" value="6"/>
</dbReference>
<dbReference type="Pfam" id="PF00353">
    <property type="entry name" value="HemolysinCabind"/>
    <property type="match status" value="4"/>
</dbReference>
<feature type="region of interest" description="Disordered" evidence="3">
    <location>
        <begin position="686"/>
        <end position="707"/>
    </location>
</feature>
<dbReference type="Pfam" id="PF17892">
    <property type="entry name" value="Cadherin_5"/>
    <property type="match status" value="9"/>
</dbReference>
<dbReference type="GO" id="GO:0005509">
    <property type="term" value="F:calcium ion binding"/>
    <property type="evidence" value="ECO:0007669"/>
    <property type="project" value="InterPro"/>
</dbReference>
<feature type="domain" description="Haemolysin-type calcium binding-related" evidence="4">
    <location>
        <begin position="2960"/>
        <end position="2998"/>
    </location>
</feature>
<dbReference type="Pfam" id="PF17963">
    <property type="entry name" value="Big_9"/>
    <property type="match status" value="4"/>
</dbReference>
<sequence>GGSGHDVVVLDNAYDQYSIQRISGGVVLRRVGQTITAFNVETLRFTNGQVFLDRNSGPVTDTDDINAVEDTAVRVTAATLLANDRDFEGDDFSITSVDNAFGGTVLLDADGNVVFTPARDFHGIATFDYTVTDFLGAATTQTVSVDVASVFDPYTVGDTRISAMRDTLAIGLLPVGNVDAEVLTYYVVTAPQHGTLSLTETGGYQYKPTDGYTGPDSFSFRVVNAEGRAEEGLVAIDVGSLHLTPGAEQRISGSAGLSPQIARLRDGGYVTVWVNGAITGQRYSAAGEPVGPFFSVTSSFAATALPSDLRVVGLNNGGFIVIWTDRMVTDGSGSAIVARSFGADGTAVGGSVVLNQITNGNQELRAISALADGGVAVCWESPDGYGSGVYAMRLDASGSRISQEYRQNGQTSGSQQAYAVAGLNDNSFASVWTSSDGIHVTRTDWRNNSREFRVANTTAWDLHPQIRALGGGGYVVVWERRDEVSGQISVAGQVYSSTGTEVGPMFQVDSVILNNQQAQLTALSDGGFVVSWVANDGSGTGIFARRFAADGTATGSESRINETALSDQFAPRCVAFDTGGFALVWASAASEGAAGVYYRTFDGQGQANSVELRLNPGADTLPSTLQAIPLGGERFAVSWEGANGTSIRLVQPWSWQGGSGADYIAGDGNDERLYGNAGADVLDGGAGRDTLDGGSGNDTLRGGDGSDTLIGGDGRDVALFAGTMADYTIETGPMGTVVTDTRGFGGCDLLTGVEVLRFSDGDVDLVPNQAPVAEDKTVSTAEDVPVSISSAFLLAGATDVDGDMLSVMSVGGAVGGQVVLSNDGTVVFTPAADFCGPASFQYTVGDGARTDTRTVTVDVQAVNDAPRAVDKMFSATEDTPLTIVVTELLAGAEDADGDILSVVFVGEAVGGTVEQDAQGNVLFTPFPDFHGAGSFIYRVEDGKGGADTRTVFVNVASLNDLPVVASRQFSVTGLEAARFSMADLLSGATDADGDVLTVTAISAVTGGTATLESDGSVTFVPNADFLVPGSFEYTVSDGVGGSCTATALVALVSKSFSTTEDVGLVVAAADLIGGVPGFSLSGVSAPIGGSVEIDANGDVCFTPDADFHGTASFRYHFEDGTGAIRIRMAEVQVQAVNDPPQTTSIVRQGTEDLPLSFALADFTTAVQDADGDSLQAIRIETLPSNGTLLLGGAVLSAGQAIVRSAIATLVFVPEPDFNGNVYFTWSAWDGTDWSEYPAQVELRLSPVNDGPPVLQPQSWATDEDQPLVLSFDQMLSGATDPDGDEVVLESVQNATHGVATLVDGAVVFTPDSDFHGVAGFDITVNDGHGGVATQRATVTVASVVDPATALPTQATTQVGVAVTGILPFANPDGDLLRFGVASNPGHGQVSIATNGSYTYTPEVGYSGGDSFTYRIAGSTGLLSEATVTLSIGARRIPGATAEIADVGTQDQHFARLKNGDYVLVWSGPDRDNGGISAQRYSPEGETLGARILVNTYDIDGQLRPQVAPLAGGGFVVGWSTVAVNAPAGRGAYWQCFSASGTPVGTEQYASGFNTIKGVLGLAGGGYVIARDGQDASGEGVYIQCFATPDGKMVGGQLVHSSYTAGSQRFAGMAAVAGGGFVVVWQSYGQDGSGNGVYARRFNASGATVGSEFRVNVTVDGNQDGAMVTGLSDGGFVVTWISPVDGQFAAFARRYDASATAVGGETQIGILGGNASQTVRTKALADGGYVVVWSGSTEAGDQNVFVSVYDSMGSSQGAVAQVNSIADGVQAGPQVAAFTDGGFVVVWRNVDVTSQITVWARQYDANGNAMGDGVQVNTSPVATNCWPEVLTLADGRYAVSWSDGAGLVHSRTLQQPGWQGGSGDDLIQGNSDSERLRGEGGTDIIMGGAGNDTLWGGSGDDTLMGGAGRDVAVFDGSMTDFVVEGAGVTRTIRDLRSGCDGVDTLVDVEVLRFTDGDIDLEENGKPVVRTATFTVDEDGALALAADSILSQAWDPDGDALVLTSVGNAQGGTVSMAADGTVTFVPTSNFHGVASFDCLVSDGCGGATVCRMTVDVIPVNDAPVATSLALVATEDVAVHFTANALLAGASDSDGDTLAVVAVENIAGGNAVLTVDGGVLFTPTPDFNGDGGFDICISDGHGGVTVAHAVVTVAPVNDAPVVTDIVAAAQEDIPLVLQAADILSQATDVDGDDLTLTSVSDAIGGTVTLASDGTITFLPSPDYTGVAGFDFIVSDGKGGMASGHARIDIAGINDAPIPQDKVVSTHLDEACLVSASTLLLGVVDADGDSLSVTGVVNATGGTAQMTAAGDVLFTPATGYLGAAGFDYVVDDGHGGTAVRHVDVAIVTLAADDGSAVTQRENVLNGILPVLNPDGVSLSYGVVTGPAHGTVTLGANGSYVYTPAAGFTGQDCFTYSISTGGPAEGDNGVVTISVGARSLVASTDETRVNTYSAGDQLAPIITRLADGSFVVAWISNDQDGSGSGVYAQLYSPAGIRQGGEFRINTYTTNNQNLSMVRLLANGNFVVSWTSYKQDGSGYGSYAQVFTQDGQKVGREFRINTYTANDQYVADIQALPNGNFVVVWDSPGQDGSSNGLYSAIFSSTGSSVVGETPVNTTTFSAQSGPSIAVLSDGSFVIAWGSASQDNGTNGLYAQRYGVSGQKLGGEFRLNTTSSGSQNFVKLLKLDDGGFLATWRTDVPGNWLIGQKFNAAGEMVDGEFRIDNGGSGVKQTSSLNRLADGNILIVWLSYGQDGDNYGVFARLYDPSLNAISDEFQVNSTTASSQNVPNVAIFSDGGFAIVWRSYLQDGSASGVYGQRFDATGQRVDGEFRINQTTEGDQNSPVALALDEGRYVVCWQDNLQDANSYGVYMRIIADAGWEGGDGDDIVTGTVASEKILGWGGNDTLDGGAGNDTLIGGDGQDTYLFQREYGADVVNNRGQAVDGDVIRFGSDVAADQLWFRHVGDDLEISIIGGTDRVLVSGWYEEASNHVGSFALSDGNILMDADVENLVTAMAAFAPPTAGQIQLTADQHQQLDNVIAANWK</sequence>
<proteinExistence type="predicted"/>
<dbReference type="Pfam" id="PF06594">
    <property type="entry name" value="HCBP_related"/>
    <property type="match status" value="1"/>
</dbReference>
<feature type="domain" description="Cadherin-like" evidence="6">
    <location>
        <begin position="1247"/>
        <end position="1340"/>
    </location>
</feature>
<dbReference type="GO" id="GO:0005576">
    <property type="term" value="C:extracellular region"/>
    <property type="evidence" value="ECO:0007669"/>
    <property type="project" value="UniProtKB-SubCell"/>
</dbReference>
<feature type="domain" description="Cadherin-like" evidence="6">
    <location>
        <begin position="2153"/>
        <end position="2246"/>
    </location>
</feature>
<evidence type="ECO:0000256" key="1">
    <source>
        <dbReference type="ARBA" id="ARBA00004613"/>
    </source>
</evidence>
<gene>
    <name evidence="7" type="ORF">G4223_01385</name>
</gene>
<evidence type="ECO:0000259" key="6">
    <source>
        <dbReference type="Pfam" id="PF17892"/>
    </source>
</evidence>